<dbReference type="PROSITE" id="PS00012">
    <property type="entry name" value="PHOSPHOPANTETHEINE"/>
    <property type="match status" value="1"/>
</dbReference>
<dbReference type="InterPro" id="IPR020807">
    <property type="entry name" value="PKS_DH"/>
</dbReference>
<dbReference type="InterPro" id="IPR049900">
    <property type="entry name" value="PKS_mFAS_DH"/>
</dbReference>
<dbReference type="Gene3D" id="3.40.366.10">
    <property type="entry name" value="Malonyl-Coenzyme A Acyl Carrier Protein, domain 2"/>
    <property type="match status" value="1"/>
</dbReference>
<evidence type="ECO:0000256" key="2">
    <source>
        <dbReference type="ARBA" id="ARBA00022553"/>
    </source>
</evidence>
<dbReference type="InterPro" id="IPR020841">
    <property type="entry name" value="PKS_Beta-ketoAc_synthase_dom"/>
</dbReference>
<keyword evidence="3" id="KW-0808">Transferase</keyword>
<dbReference type="PANTHER" id="PTHR43775">
    <property type="entry name" value="FATTY ACID SYNTHASE"/>
    <property type="match status" value="1"/>
</dbReference>
<feature type="region of interest" description="C-terminal hotdog fold" evidence="7">
    <location>
        <begin position="1166"/>
        <end position="1323"/>
    </location>
</feature>
<dbReference type="PROSITE" id="PS50075">
    <property type="entry name" value="CARRIER"/>
    <property type="match status" value="1"/>
</dbReference>
<dbReference type="GO" id="GO:0016491">
    <property type="term" value="F:oxidoreductase activity"/>
    <property type="evidence" value="ECO:0007669"/>
    <property type="project" value="InterPro"/>
</dbReference>
<dbReference type="Pfam" id="PF21089">
    <property type="entry name" value="PKS_DH_N"/>
    <property type="match status" value="1"/>
</dbReference>
<accession>A0A6A5QJ27</accession>
<dbReference type="SUPFAM" id="SSF52151">
    <property type="entry name" value="FabD/lysophospholipase-like"/>
    <property type="match status" value="1"/>
</dbReference>
<evidence type="ECO:0000313" key="11">
    <source>
        <dbReference type="EMBL" id="KAF1915605.1"/>
    </source>
</evidence>
<dbReference type="SMART" id="SM00826">
    <property type="entry name" value="PKS_DH"/>
    <property type="match status" value="1"/>
</dbReference>
<feature type="active site" description="Proton acceptor; for dehydratase activity" evidence="7">
    <location>
        <position position="1030"/>
    </location>
</feature>
<dbReference type="InterPro" id="IPR014043">
    <property type="entry name" value="Acyl_transferase_dom"/>
</dbReference>
<dbReference type="InterPro" id="IPR036736">
    <property type="entry name" value="ACP-like_sf"/>
</dbReference>
<keyword evidence="12" id="KW-1185">Reference proteome</keyword>
<evidence type="ECO:0000259" key="8">
    <source>
        <dbReference type="PROSITE" id="PS50075"/>
    </source>
</evidence>
<dbReference type="OrthoDB" id="329835at2759"/>
<dbReference type="InterPro" id="IPR020806">
    <property type="entry name" value="PKS_PP-bd"/>
</dbReference>
<dbReference type="InterPro" id="IPR016036">
    <property type="entry name" value="Malonyl_transacylase_ACP-bd"/>
</dbReference>
<dbReference type="FunFam" id="3.40.50.720:FF:000209">
    <property type="entry name" value="Polyketide synthase Pks12"/>
    <property type="match status" value="1"/>
</dbReference>
<dbReference type="InterPro" id="IPR032821">
    <property type="entry name" value="PKS_assoc"/>
</dbReference>
<dbReference type="Proteomes" id="UP000800096">
    <property type="component" value="Unassembled WGS sequence"/>
</dbReference>
<evidence type="ECO:0000256" key="5">
    <source>
        <dbReference type="ARBA" id="ARBA00023268"/>
    </source>
</evidence>
<keyword evidence="2" id="KW-0597">Phosphoprotein</keyword>
<dbReference type="Pfam" id="PF08659">
    <property type="entry name" value="KR"/>
    <property type="match status" value="1"/>
</dbReference>
<evidence type="ECO:0000256" key="3">
    <source>
        <dbReference type="ARBA" id="ARBA00022679"/>
    </source>
</evidence>
<sequence>MAENGQQADPVTPIAVVGLSFRGPGDATSPENLLRMVSEGRESRSKIPEQKWNASGFYHPDASRYGTHNVEYGHWMTQDPYAFDAPFFNLSTAEAAALDPQQRMLLECSYEAFENSGTPLSRIVGTSTSVFAASFAADYTDMLWRDPESVPMYQCTNAGFSRANLANRVSYSFDLRGPSIMVDTACSGGLTALHLACQSLWTGEVRQAIVAGSSLILGPEVMVTMSMMRFLSPDGRCYAFDDRANGYARGEGVAVLVLKRLDDAIADGDTIRSIIRGTGANQDGKTPGITMPNGVSQEALIRSVYDRTGLDPLETSYVECHGTGTQAGDTTETGAISRVFSAGRQDLLTIGSVKTNVGHLEGASGLAGIIKCILMLENEVILPNRNFEKPNPKIPLKDWHLHVSTTIQAWKSPKTRRASVNSFGYGGANVHAILESAEDFLRLRGIDPRGFTRKSALTVKEIRKALAVKPANGDFKTSNNTLPLSNGSSFRNEQSLTNAHCLTHSGTVTNSHALANGSTAVSPAEPIYRPQLFVLSAFDPAAGEEWAKQLSEYVSQRNDIADIQFLDSLAFTLSDRRTMHPWRATVTATSSTELASQLKKVKLVNVPPKQNLGFVFTGQGAQWCGMGRELIHAVPLFRKSLERCSDALQRIGAPFHIIDELERDFETSQINKAMYSQPLCTALQIALVDMLASWNVHPRSVTGHSSGEIAAAYAAGALNLENAMLVAYERGCATSDLAKKGLKGAMTAVAMERDELVPILAALKNGKAIIACSNSPSSFTVSGDKSALDELQQVLRDKGAYNRRLIVEVAYHSHHMATIGDSYRSAISKVEVREGNHDITFFSSVSGKVADKSKLGADYWVNNLVGEVKFAQSLHQLATHTDSDGASQVQTLVEIGPHAALAGPINQILEAIDLPAASSIDYLSVLVRKKNAMTTALALASSLFVCGYAIKLSVVNQNGQRQIPPLIDLPPYAWNHAKSYTAESRISRAYRNRQYPRRDLIGVFDVHSSALEPRWRQIVRLSEIPWLKDHKIQSSIVYPAAGYLAMAMEAAAQRALMRKAGTIIEGYQFREVVISSGLIVPETPGEVEVVISVKAYSESMRTPSNLWDEFCISSVSSDDRWTEHCRGLISVQSPSKSTNPVNGQAQEVSSLAAHQAFVEKFEDVCQTPWNAEQLYERLSRIGMHYGPTFANLESLRWAPGYCVGSLTLPDTAAVMPMHYEQADVVHPGTLDSIFQTYLPALATDSGRIYDAIVPVSIENMFIAHGLNAQPGNRLVSYTSTSRKDYRFSSASMTVFEGEYTPGSKPVIRIGEMTLASLDREESSERDVEVPPRAYNVKWAPDVDLLTQKQLADLCSAQMAAVGTQGTSKGMDRAIVQLLRGVLAKIPEQRSEEAGKYAHDLWKLVSAQVELQTAHHEDSGYCSPGEFSTTIARAANALPKLLVGEMTAADLTQTYGLAALAATPGLFRNNRSVAAYIQLLAHKKPSLAVLTVGPQSGPASLNLLSLLSEVGDGIAPFATFHHSDEELNIQESAKTRFPAWADSIGFQDVMEKGGVPETTSRGIDNTYDVVIAFDALGSSAQLYKTLSVTSTLLTYGGSLVLANHAPTSPLATLLWGPLPSFLSSQGSVASPERMAEVQDIVHDMGYKTRVTLSEDVLIVQRATDEPEAESRKTVDVLIVAEEGTADVDLKQLRSLCEEMGSATEVVPFEEALPRPGQACIVLSELSRAVLVDPSPAEWEALKHMAHNSAGFVWVTRGAGSDTCADPQAALVQGLARTVRAEAGDGPIVTLDLESVEGAAAAAHIAHVFRRRILDAVADDDVELAERGGILHVPRMMEDPDATEQLAGRGGAAKQGPTPVALDKIGAARLFAGTPGLLDTLHFAADERVQGPLPSGWVEMRVKAAGINFKDVMMAMGQIPVEDLGCESSGTITAVGSAVEGLQVGDRVVCMGSGSFCTQLRLDARLVHRIPDSLSLETAAALPITYVTAFHSVHNVARLGAGETILVHAATGGLGQAVVELSQLVGAVVLVTVGSAAKKRLMQERFGVPEEHILFSRNTGFAEDVMRLTQGRGVDVVVNSLAGEALRQSWSCMAPNGRFVELGQRDITVNARLDMGVFARNASFTAYNLAYALRQDPQAARDILGNVLALYEQGALRGPRPLETVPFSQLGPTFRKMQTGVHVGKLVAVVEPGDTVPYQAPPARDDMQRRFRPLPDATYLLVGGLGGLGRATALWMASRGARHLLLLSRGGRDGDGDESLVGALAAAGCSATVAACDIADAARLGAVLAAARATMPPIRGVIQGAMVLRDGLLANMALDDWQHVLRPKLHGTWNLHRCLPADLDFFVLESSISGIVGNTAQAAYAAANTFLDAFARYRRSRGLPATTVDLGAVDGIGYLARNQDLKQAMARQGFDFTHADRLMQLLDFAIARPTRDPGHAHIITGLGAWHPDGALPALRAPLFSRYRLLSARGSTPTSSSDTLRNAIKQSPSLSVAVAAILAALVDYIVDRTGIPQENVSTARGLHDYGIDSLVAVELRNWIAKDMEAVVPILELLGAESLAALAAKIAARSRLILTATAET</sequence>
<evidence type="ECO:0000256" key="6">
    <source>
        <dbReference type="ARBA" id="ARBA00023315"/>
    </source>
</evidence>
<dbReference type="InterPro" id="IPR011032">
    <property type="entry name" value="GroES-like_sf"/>
</dbReference>
<dbReference type="GO" id="GO:0004312">
    <property type="term" value="F:fatty acid synthase activity"/>
    <property type="evidence" value="ECO:0007669"/>
    <property type="project" value="TreeGrafter"/>
</dbReference>
<dbReference type="SUPFAM" id="SSF50129">
    <property type="entry name" value="GroES-like"/>
    <property type="match status" value="1"/>
</dbReference>
<dbReference type="Pfam" id="PF02801">
    <property type="entry name" value="Ketoacyl-synt_C"/>
    <property type="match status" value="1"/>
</dbReference>
<dbReference type="SMART" id="SM00827">
    <property type="entry name" value="PKS_AT"/>
    <property type="match status" value="1"/>
</dbReference>
<dbReference type="InterPro" id="IPR016039">
    <property type="entry name" value="Thiolase-like"/>
</dbReference>
<dbReference type="SMART" id="SM00825">
    <property type="entry name" value="PKS_KS"/>
    <property type="match status" value="1"/>
</dbReference>
<dbReference type="Pfam" id="PF00698">
    <property type="entry name" value="Acyl_transf_1"/>
    <property type="match status" value="1"/>
</dbReference>
<evidence type="ECO:0000256" key="4">
    <source>
        <dbReference type="ARBA" id="ARBA00022857"/>
    </source>
</evidence>
<dbReference type="GO" id="GO:1901336">
    <property type="term" value="P:lactone biosynthetic process"/>
    <property type="evidence" value="ECO:0007669"/>
    <property type="project" value="UniProtKB-ARBA"/>
</dbReference>
<dbReference type="PANTHER" id="PTHR43775:SF29">
    <property type="entry name" value="ASPERFURANONE POLYKETIDE SYNTHASE AFOG-RELATED"/>
    <property type="match status" value="1"/>
</dbReference>
<dbReference type="Pfam" id="PF13602">
    <property type="entry name" value="ADH_zinc_N_2"/>
    <property type="match status" value="1"/>
</dbReference>
<dbReference type="SMART" id="SM00829">
    <property type="entry name" value="PKS_ER"/>
    <property type="match status" value="1"/>
</dbReference>
<dbReference type="InterPro" id="IPR036291">
    <property type="entry name" value="NAD(P)-bd_dom_sf"/>
</dbReference>
<dbReference type="InterPro" id="IPR014031">
    <property type="entry name" value="Ketoacyl_synth_C"/>
</dbReference>
<feature type="domain" description="PKS/mFAS DH" evidence="10">
    <location>
        <begin position="998"/>
        <end position="1323"/>
    </location>
</feature>
<dbReference type="InterPro" id="IPR013154">
    <property type="entry name" value="ADH-like_N"/>
</dbReference>
<dbReference type="PROSITE" id="PS52019">
    <property type="entry name" value="PKS_MFAS_DH"/>
    <property type="match status" value="1"/>
</dbReference>
<dbReference type="Pfam" id="PF16197">
    <property type="entry name" value="KAsynt_C_assoc"/>
    <property type="match status" value="1"/>
</dbReference>
<dbReference type="InterPro" id="IPR016035">
    <property type="entry name" value="Acyl_Trfase/lysoPLipase"/>
</dbReference>
<organism evidence="11 12">
    <name type="scientific">Ampelomyces quisqualis</name>
    <name type="common">Powdery mildew agent</name>
    <dbReference type="NCBI Taxonomy" id="50730"/>
    <lineage>
        <taxon>Eukaryota</taxon>
        <taxon>Fungi</taxon>
        <taxon>Dikarya</taxon>
        <taxon>Ascomycota</taxon>
        <taxon>Pezizomycotina</taxon>
        <taxon>Dothideomycetes</taxon>
        <taxon>Pleosporomycetidae</taxon>
        <taxon>Pleosporales</taxon>
        <taxon>Pleosporineae</taxon>
        <taxon>Phaeosphaeriaceae</taxon>
        <taxon>Ampelomyces</taxon>
    </lineage>
</organism>
<evidence type="ECO:0000313" key="12">
    <source>
        <dbReference type="Proteomes" id="UP000800096"/>
    </source>
</evidence>
<dbReference type="InterPro" id="IPR014030">
    <property type="entry name" value="Ketoacyl_synth_N"/>
</dbReference>
<dbReference type="Gene3D" id="3.40.50.720">
    <property type="entry name" value="NAD(P)-binding Rossmann-like Domain"/>
    <property type="match status" value="3"/>
</dbReference>
<evidence type="ECO:0000256" key="7">
    <source>
        <dbReference type="PROSITE-ProRule" id="PRU01363"/>
    </source>
</evidence>
<dbReference type="SUPFAM" id="SSF53901">
    <property type="entry name" value="Thiolase-like"/>
    <property type="match status" value="1"/>
</dbReference>
<proteinExistence type="predicted"/>
<dbReference type="CDD" id="cd05195">
    <property type="entry name" value="enoyl_red"/>
    <property type="match status" value="1"/>
</dbReference>
<dbReference type="Pfam" id="PF08240">
    <property type="entry name" value="ADH_N"/>
    <property type="match status" value="1"/>
</dbReference>
<dbReference type="Pfam" id="PF23114">
    <property type="entry name" value="NAD-bd_HRPKS_sdrA"/>
    <property type="match status" value="1"/>
</dbReference>
<keyword evidence="6" id="KW-0012">Acyltransferase</keyword>
<dbReference type="Gene3D" id="3.40.47.10">
    <property type="match status" value="1"/>
</dbReference>
<dbReference type="Pfam" id="PF00109">
    <property type="entry name" value="ketoacyl-synt"/>
    <property type="match status" value="1"/>
</dbReference>
<dbReference type="SUPFAM" id="SSF55048">
    <property type="entry name" value="Probable ACP-binding domain of malonyl-CoA ACP transacylase"/>
    <property type="match status" value="1"/>
</dbReference>
<dbReference type="CDD" id="cd00833">
    <property type="entry name" value="PKS"/>
    <property type="match status" value="1"/>
</dbReference>
<dbReference type="GO" id="GO:0006633">
    <property type="term" value="P:fatty acid biosynthetic process"/>
    <property type="evidence" value="ECO:0007669"/>
    <property type="project" value="TreeGrafter"/>
</dbReference>
<dbReference type="GO" id="GO:0030639">
    <property type="term" value="P:polyketide biosynthetic process"/>
    <property type="evidence" value="ECO:0007669"/>
    <property type="project" value="UniProtKB-ARBA"/>
</dbReference>
<dbReference type="Gene3D" id="3.90.180.10">
    <property type="entry name" value="Medium-chain alcohol dehydrogenases, catalytic domain"/>
    <property type="match status" value="1"/>
</dbReference>
<feature type="region of interest" description="N-terminal hotdog fold" evidence="7">
    <location>
        <begin position="998"/>
        <end position="1136"/>
    </location>
</feature>
<dbReference type="InterPro" id="IPR050091">
    <property type="entry name" value="PKS_NRPS_Biosynth_Enz"/>
</dbReference>
<gene>
    <name evidence="11" type="ORF">BDU57DRAFT_499839</name>
</gene>
<dbReference type="SMART" id="SM00822">
    <property type="entry name" value="PKS_KR"/>
    <property type="match status" value="1"/>
</dbReference>
<dbReference type="Gene3D" id="1.10.1200.10">
    <property type="entry name" value="ACP-like"/>
    <property type="match status" value="1"/>
</dbReference>
<evidence type="ECO:0000259" key="10">
    <source>
        <dbReference type="PROSITE" id="PS52019"/>
    </source>
</evidence>
<dbReference type="SUPFAM" id="SSF47336">
    <property type="entry name" value="ACP-like"/>
    <property type="match status" value="1"/>
</dbReference>
<dbReference type="InterPro" id="IPR029063">
    <property type="entry name" value="SAM-dependent_MTases_sf"/>
</dbReference>
<evidence type="ECO:0000259" key="9">
    <source>
        <dbReference type="PROSITE" id="PS52004"/>
    </source>
</evidence>
<dbReference type="InterPro" id="IPR001227">
    <property type="entry name" value="Ac_transferase_dom_sf"/>
</dbReference>
<reference evidence="11" key="1">
    <citation type="journal article" date="2020" name="Stud. Mycol.">
        <title>101 Dothideomycetes genomes: a test case for predicting lifestyles and emergence of pathogens.</title>
        <authorList>
            <person name="Haridas S."/>
            <person name="Albert R."/>
            <person name="Binder M."/>
            <person name="Bloem J."/>
            <person name="Labutti K."/>
            <person name="Salamov A."/>
            <person name="Andreopoulos B."/>
            <person name="Baker S."/>
            <person name="Barry K."/>
            <person name="Bills G."/>
            <person name="Bluhm B."/>
            <person name="Cannon C."/>
            <person name="Castanera R."/>
            <person name="Culley D."/>
            <person name="Daum C."/>
            <person name="Ezra D."/>
            <person name="Gonzalez J."/>
            <person name="Henrissat B."/>
            <person name="Kuo A."/>
            <person name="Liang C."/>
            <person name="Lipzen A."/>
            <person name="Lutzoni F."/>
            <person name="Magnuson J."/>
            <person name="Mondo S."/>
            <person name="Nolan M."/>
            <person name="Ohm R."/>
            <person name="Pangilinan J."/>
            <person name="Park H.-J."/>
            <person name="Ramirez L."/>
            <person name="Alfaro M."/>
            <person name="Sun H."/>
            <person name="Tritt A."/>
            <person name="Yoshinaga Y."/>
            <person name="Zwiers L.-H."/>
            <person name="Turgeon B."/>
            <person name="Goodwin S."/>
            <person name="Spatafora J."/>
            <person name="Crous P."/>
            <person name="Grigoriev I."/>
        </authorList>
    </citation>
    <scope>NUCLEOTIDE SEQUENCE</scope>
    <source>
        <strain evidence="11">HMLAC05119</strain>
    </source>
</reference>
<dbReference type="SUPFAM" id="SSF51735">
    <property type="entry name" value="NAD(P)-binding Rossmann-fold domains"/>
    <property type="match status" value="3"/>
</dbReference>
<name>A0A6A5QJ27_AMPQU</name>
<dbReference type="Pfam" id="PF00550">
    <property type="entry name" value="PP-binding"/>
    <property type="match status" value="1"/>
</dbReference>
<feature type="active site" description="Proton donor; for dehydratase activity" evidence="7">
    <location>
        <position position="1231"/>
    </location>
</feature>
<dbReference type="InterPro" id="IPR013968">
    <property type="entry name" value="PKS_KR"/>
</dbReference>
<dbReference type="InterPro" id="IPR009081">
    <property type="entry name" value="PP-bd_ACP"/>
</dbReference>
<feature type="domain" description="Ketosynthase family 3 (KS3)" evidence="9">
    <location>
        <begin position="11"/>
        <end position="436"/>
    </location>
</feature>
<dbReference type="PROSITE" id="PS52004">
    <property type="entry name" value="KS3_2"/>
    <property type="match status" value="1"/>
</dbReference>
<dbReference type="Pfam" id="PF14765">
    <property type="entry name" value="PS-DH"/>
    <property type="match status" value="1"/>
</dbReference>
<dbReference type="Gene3D" id="3.40.50.150">
    <property type="entry name" value="Vaccinia Virus protein VP39"/>
    <property type="match status" value="1"/>
</dbReference>
<protein>
    <submittedName>
        <fullName evidence="11">Polyketide synthase</fullName>
    </submittedName>
</protein>
<dbReference type="EMBL" id="ML979136">
    <property type="protein sequence ID" value="KAF1915605.1"/>
    <property type="molecule type" value="Genomic_DNA"/>
</dbReference>
<dbReference type="InterPro" id="IPR042104">
    <property type="entry name" value="PKS_dehydratase_sf"/>
</dbReference>
<feature type="domain" description="Carrier" evidence="8">
    <location>
        <begin position="2493"/>
        <end position="2570"/>
    </location>
</feature>
<keyword evidence="4" id="KW-0521">NADP</keyword>
<dbReference type="Gene3D" id="3.30.70.3290">
    <property type="match status" value="1"/>
</dbReference>
<dbReference type="InterPro" id="IPR049551">
    <property type="entry name" value="PKS_DH_C"/>
</dbReference>
<evidence type="ECO:0000256" key="1">
    <source>
        <dbReference type="ARBA" id="ARBA00022450"/>
    </source>
</evidence>
<keyword evidence="1" id="KW-0596">Phosphopantetheine</keyword>
<dbReference type="SMART" id="SM00823">
    <property type="entry name" value="PKS_PP"/>
    <property type="match status" value="1"/>
</dbReference>
<dbReference type="InterPro" id="IPR006162">
    <property type="entry name" value="Ppantetheine_attach_site"/>
</dbReference>
<dbReference type="InterPro" id="IPR049552">
    <property type="entry name" value="PKS_DH_N"/>
</dbReference>
<dbReference type="InterPro" id="IPR020843">
    <property type="entry name" value="ER"/>
</dbReference>
<dbReference type="GO" id="GO:0031177">
    <property type="term" value="F:phosphopantetheine binding"/>
    <property type="evidence" value="ECO:0007669"/>
    <property type="project" value="InterPro"/>
</dbReference>
<dbReference type="InterPro" id="IPR057326">
    <property type="entry name" value="KR_dom"/>
</dbReference>
<keyword evidence="5" id="KW-0511">Multifunctional enzyme</keyword>
<dbReference type="Gene3D" id="3.10.129.110">
    <property type="entry name" value="Polyketide synthase dehydratase"/>
    <property type="match status" value="1"/>
</dbReference>
<dbReference type="InterPro" id="IPR056501">
    <property type="entry name" value="NAD-bd_HRPKS_sdrA"/>
</dbReference>